<reference evidence="4 5" key="1">
    <citation type="journal article" date="2018" name="Sci. Rep.">
        <title>Genome sequence of the cauliflower mushroom Sparassis crispa (Hanabiratake) and its association with beneficial usage.</title>
        <authorList>
            <person name="Kiyama R."/>
            <person name="Furutani Y."/>
            <person name="Kawaguchi K."/>
            <person name="Nakanishi T."/>
        </authorList>
    </citation>
    <scope>NUCLEOTIDE SEQUENCE [LARGE SCALE GENOMIC DNA]</scope>
</reference>
<dbReference type="Gene3D" id="3.40.50.720">
    <property type="entry name" value="NAD(P)-binding Rossmann-like Domain"/>
    <property type="match status" value="1"/>
</dbReference>
<gene>
    <name evidence="4" type="ORF">SCP_1700350</name>
</gene>
<dbReference type="CDD" id="cd05362">
    <property type="entry name" value="THN_reductase-like_SDR_c"/>
    <property type="match status" value="1"/>
</dbReference>
<dbReference type="GO" id="GO:0016614">
    <property type="term" value="F:oxidoreductase activity, acting on CH-OH group of donors"/>
    <property type="evidence" value="ECO:0007669"/>
    <property type="project" value="UniProtKB-ARBA"/>
</dbReference>
<dbReference type="AlphaFoldDB" id="A0A401H5P1"/>
<dbReference type="Pfam" id="PF13561">
    <property type="entry name" value="adh_short_C2"/>
    <property type="match status" value="1"/>
</dbReference>
<evidence type="ECO:0000313" key="4">
    <source>
        <dbReference type="EMBL" id="GBE89711.1"/>
    </source>
</evidence>
<dbReference type="RefSeq" id="XP_027620624.1">
    <property type="nucleotide sequence ID" value="XM_027764823.1"/>
</dbReference>
<keyword evidence="2" id="KW-0521">NADP</keyword>
<dbReference type="Proteomes" id="UP000287166">
    <property type="component" value="Unassembled WGS sequence"/>
</dbReference>
<proteinExistence type="inferred from homology"/>
<comment type="caution">
    <text evidence="4">The sequence shown here is derived from an EMBL/GenBank/DDBJ whole genome shotgun (WGS) entry which is preliminary data.</text>
</comment>
<protein>
    <submittedName>
        <fullName evidence="4">Versicolorin reductase 1</fullName>
    </submittedName>
</protein>
<evidence type="ECO:0000313" key="5">
    <source>
        <dbReference type="Proteomes" id="UP000287166"/>
    </source>
</evidence>
<comment type="similarity">
    <text evidence="1">Belongs to the short-chain dehydrogenases/reductases (SDR) family.</text>
</comment>
<dbReference type="PRINTS" id="PR00080">
    <property type="entry name" value="SDRFAMILY"/>
</dbReference>
<dbReference type="FunFam" id="3.40.50.720:FF:000084">
    <property type="entry name" value="Short-chain dehydrogenase reductase"/>
    <property type="match status" value="1"/>
</dbReference>
<accession>A0A401H5P1</accession>
<dbReference type="InterPro" id="IPR020904">
    <property type="entry name" value="Sc_DH/Rdtase_CS"/>
</dbReference>
<dbReference type="PANTHER" id="PTHR48107">
    <property type="entry name" value="NADPH-DEPENDENT ALDEHYDE REDUCTASE-LIKE PROTEIN, CHLOROPLASTIC-RELATED"/>
    <property type="match status" value="1"/>
</dbReference>
<sequence length="254" mass="26642">MTLPLAGKVALVTGASRGIGAAISRRLAADGANVVVNYVSNPSAAAAVVDSINAQTARGGGRAISVKADVGSTERGAHLIQETIREFGKLDILVLNAGIMGNASLTEVTEEFFDRHFQVNVKAPFFMVKAAAPLMKSGGRIILFSTSLTQNSMIAPNYLVYAATKGAVEQMTRVLSKDLGAKGLTVNAISPGPIDTDLFRTGKTEQVFNAIANMHPLKRVGQPDEVSPAVAFLARDDASWVNGQILMVNGGFTV</sequence>
<evidence type="ECO:0000256" key="3">
    <source>
        <dbReference type="ARBA" id="ARBA00023002"/>
    </source>
</evidence>
<evidence type="ECO:0000256" key="2">
    <source>
        <dbReference type="ARBA" id="ARBA00022857"/>
    </source>
</evidence>
<keyword evidence="5" id="KW-1185">Reference proteome</keyword>
<evidence type="ECO:0000256" key="1">
    <source>
        <dbReference type="ARBA" id="ARBA00006484"/>
    </source>
</evidence>
<organism evidence="4 5">
    <name type="scientific">Sparassis crispa</name>
    <dbReference type="NCBI Taxonomy" id="139825"/>
    <lineage>
        <taxon>Eukaryota</taxon>
        <taxon>Fungi</taxon>
        <taxon>Dikarya</taxon>
        <taxon>Basidiomycota</taxon>
        <taxon>Agaricomycotina</taxon>
        <taxon>Agaricomycetes</taxon>
        <taxon>Polyporales</taxon>
        <taxon>Sparassidaceae</taxon>
        <taxon>Sparassis</taxon>
    </lineage>
</organism>
<dbReference type="STRING" id="139825.A0A401H5P1"/>
<dbReference type="PRINTS" id="PR00081">
    <property type="entry name" value="GDHRDH"/>
</dbReference>
<dbReference type="SUPFAM" id="SSF51735">
    <property type="entry name" value="NAD(P)-binding Rossmann-fold domains"/>
    <property type="match status" value="1"/>
</dbReference>
<dbReference type="PANTHER" id="PTHR48107:SF7">
    <property type="entry name" value="RE15974P"/>
    <property type="match status" value="1"/>
</dbReference>
<name>A0A401H5P1_9APHY</name>
<dbReference type="InterPro" id="IPR036291">
    <property type="entry name" value="NAD(P)-bd_dom_sf"/>
</dbReference>
<dbReference type="EMBL" id="BFAD01000017">
    <property type="protein sequence ID" value="GBE89711.1"/>
    <property type="molecule type" value="Genomic_DNA"/>
</dbReference>
<dbReference type="OrthoDB" id="5327538at2759"/>
<dbReference type="InParanoid" id="A0A401H5P1"/>
<keyword evidence="3" id="KW-0560">Oxidoreductase</keyword>
<dbReference type="PROSITE" id="PS00061">
    <property type="entry name" value="ADH_SHORT"/>
    <property type="match status" value="1"/>
</dbReference>
<dbReference type="InterPro" id="IPR002347">
    <property type="entry name" value="SDR_fam"/>
</dbReference>
<dbReference type="GeneID" id="38786628"/>